<dbReference type="EMBL" id="CP014782">
    <property type="protein sequence ID" value="AQS38331.1"/>
    <property type="molecule type" value="Genomic_DNA"/>
</dbReference>
<evidence type="ECO:0000313" key="2">
    <source>
        <dbReference type="EMBL" id="AQS38331.1"/>
    </source>
</evidence>
<dbReference type="KEGG" id="spsw:Sps_03188"/>
<dbReference type="AlphaFoldDB" id="A0A1S6HS51"/>
<feature type="domain" description="DUF3859" evidence="1">
    <location>
        <begin position="3"/>
        <end position="80"/>
    </location>
</feature>
<gene>
    <name evidence="2" type="ORF">Sps_03188</name>
</gene>
<evidence type="ECO:0000259" key="1">
    <source>
        <dbReference type="Pfam" id="PF12975"/>
    </source>
</evidence>
<dbReference type="Proteomes" id="UP000189545">
    <property type="component" value="Chromosome"/>
</dbReference>
<dbReference type="Pfam" id="PF12975">
    <property type="entry name" value="DUF3859"/>
    <property type="match status" value="1"/>
</dbReference>
<organism evidence="2 3">
    <name type="scientific">Shewanella psychrophila</name>
    <dbReference type="NCBI Taxonomy" id="225848"/>
    <lineage>
        <taxon>Bacteria</taxon>
        <taxon>Pseudomonadati</taxon>
        <taxon>Pseudomonadota</taxon>
        <taxon>Gammaproteobacteria</taxon>
        <taxon>Alteromonadales</taxon>
        <taxon>Shewanellaceae</taxon>
        <taxon>Shewanella</taxon>
    </lineage>
</organism>
<protein>
    <recommendedName>
        <fullName evidence="1">DUF3859 domain-containing protein</fullName>
    </recommendedName>
</protein>
<dbReference type="STRING" id="225848.Sps_03188"/>
<keyword evidence="3" id="KW-1185">Reference proteome</keyword>
<reference evidence="2 3" key="1">
    <citation type="submission" date="2016-03" db="EMBL/GenBank/DDBJ databases">
        <title>Complete genome sequence of Shewanella psychrophila WP2, a deep sea bacterium isolated from west Pacific sediment.</title>
        <authorList>
            <person name="Xu G."/>
            <person name="Jian H."/>
        </authorList>
    </citation>
    <scope>NUCLEOTIDE SEQUENCE [LARGE SCALE GENOMIC DNA]</scope>
    <source>
        <strain evidence="2 3">WP2</strain>
    </source>
</reference>
<accession>A0A1S6HS51</accession>
<dbReference type="InterPro" id="IPR024331">
    <property type="entry name" value="DUF3859"/>
</dbReference>
<proteinExistence type="predicted"/>
<name>A0A1S6HS51_9GAMM</name>
<evidence type="ECO:0000313" key="3">
    <source>
        <dbReference type="Proteomes" id="UP000189545"/>
    </source>
</evidence>
<sequence length="111" mass="12945">MVLLPGSKNQKLRYCIYHPDIPDDNGNIRLPFDGEVYVEENDWKFYLGDTIWAPEYNKLDKWRMTLELKGKVIAEKAFKVHMADNPPQDGTQTKANSDIEKIASFWKKRGL</sequence>